<dbReference type="Pfam" id="PF01638">
    <property type="entry name" value="HxlR"/>
    <property type="match status" value="1"/>
</dbReference>
<dbReference type="InterPro" id="IPR002577">
    <property type="entry name" value="HTH_HxlR"/>
</dbReference>
<name>A0ABY8N7A4_9FLAO</name>
<evidence type="ECO:0000313" key="5">
    <source>
        <dbReference type="EMBL" id="WGK95114.1"/>
    </source>
</evidence>
<dbReference type="PROSITE" id="PS51118">
    <property type="entry name" value="HTH_HXLR"/>
    <property type="match status" value="1"/>
</dbReference>
<dbReference type="Gene3D" id="1.10.10.10">
    <property type="entry name" value="Winged helix-like DNA-binding domain superfamily/Winged helix DNA-binding domain"/>
    <property type="match status" value="1"/>
</dbReference>
<evidence type="ECO:0000313" key="6">
    <source>
        <dbReference type="Proteomes" id="UP001232117"/>
    </source>
</evidence>
<reference evidence="5 6" key="2">
    <citation type="submission" date="2023-06" db="EMBL/GenBank/DDBJ databases">
        <title>Complete Genome Sequence of Flavobacterium keumense K3R-10.</title>
        <authorList>
            <person name="Jeong H."/>
            <person name="Jhang S.Y."/>
            <person name="Kim J.N."/>
        </authorList>
    </citation>
    <scope>NUCLEOTIDE SEQUENCE [LARGE SCALE GENOMIC DNA]</scope>
    <source>
        <strain evidence="5 6">K3R-10</strain>
    </source>
</reference>
<organism evidence="5 6">
    <name type="scientific">Flavobacterium keumense</name>
    <dbReference type="NCBI Taxonomy" id="1306518"/>
    <lineage>
        <taxon>Bacteria</taxon>
        <taxon>Pseudomonadati</taxon>
        <taxon>Bacteroidota</taxon>
        <taxon>Flavobacteriia</taxon>
        <taxon>Flavobacteriales</taxon>
        <taxon>Flavobacteriaceae</taxon>
        <taxon>Flavobacterium</taxon>
    </lineage>
</organism>
<sequence>MDKNTSNLEVTNISFTKFISNPYDCPVTRTMSFIGGKWKPIILYCLSQQTMRYGKLRFYIPAISSKVLTQELKELEFLGLIDRQVFKELPPRVEYTLTKTGESLKPVLKVLCDWGKSTGIELEKVKTKVI</sequence>
<keyword evidence="1" id="KW-0805">Transcription regulation</keyword>
<evidence type="ECO:0000259" key="4">
    <source>
        <dbReference type="PROSITE" id="PS51118"/>
    </source>
</evidence>
<dbReference type="EMBL" id="CP092332">
    <property type="protein sequence ID" value="WGK95114.1"/>
    <property type="molecule type" value="Genomic_DNA"/>
</dbReference>
<dbReference type="InterPro" id="IPR036388">
    <property type="entry name" value="WH-like_DNA-bd_sf"/>
</dbReference>
<keyword evidence="2" id="KW-0238">DNA-binding</keyword>
<dbReference type="SUPFAM" id="SSF46785">
    <property type="entry name" value="Winged helix' DNA-binding domain"/>
    <property type="match status" value="1"/>
</dbReference>
<keyword evidence="6" id="KW-1185">Reference proteome</keyword>
<dbReference type="PANTHER" id="PTHR33204:SF29">
    <property type="entry name" value="TRANSCRIPTIONAL REGULATOR"/>
    <property type="match status" value="1"/>
</dbReference>
<dbReference type="PANTHER" id="PTHR33204">
    <property type="entry name" value="TRANSCRIPTIONAL REGULATOR, MARR FAMILY"/>
    <property type="match status" value="1"/>
</dbReference>
<evidence type="ECO:0000256" key="2">
    <source>
        <dbReference type="ARBA" id="ARBA00023125"/>
    </source>
</evidence>
<evidence type="ECO:0000256" key="3">
    <source>
        <dbReference type="ARBA" id="ARBA00023163"/>
    </source>
</evidence>
<keyword evidence="3" id="KW-0804">Transcription</keyword>
<accession>A0ABY8N7A4</accession>
<evidence type="ECO:0000256" key="1">
    <source>
        <dbReference type="ARBA" id="ARBA00023015"/>
    </source>
</evidence>
<feature type="domain" description="HTH hxlR-type" evidence="4">
    <location>
        <begin position="25"/>
        <end position="123"/>
    </location>
</feature>
<reference evidence="5 6" key="1">
    <citation type="submission" date="2022-02" db="EMBL/GenBank/DDBJ databases">
        <authorList>
            <person name="Cha I.-T."/>
            <person name="Lee K.-E."/>
            <person name="Park S.-J."/>
        </authorList>
    </citation>
    <scope>NUCLEOTIDE SEQUENCE [LARGE SCALE GENOMIC DNA]</scope>
    <source>
        <strain evidence="5 6">K3R-10</strain>
    </source>
</reference>
<dbReference type="Proteomes" id="UP001232117">
    <property type="component" value="Chromosome"/>
</dbReference>
<dbReference type="InterPro" id="IPR036390">
    <property type="entry name" value="WH_DNA-bd_sf"/>
</dbReference>
<dbReference type="RefSeq" id="WP_264534272.1">
    <property type="nucleotide sequence ID" value="NZ_CP092332.1"/>
</dbReference>
<protein>
    <submittedName>
        <fullName evidence="5">Helix-turn-helix transcriptional regulator</fullName>
    </submittedName>
</protein>
<proteinExistence type="predicted"/>
<gene>
    <name evidence="5" type="ORF">MG292_02480</name>
</gene>